<keyword evidence="4" id="KW-1185">Reference proteome</keyword>
<dbReference type="Proteomes" id="UP001236663">
    <property type="component" value="Unassembled WGS sequence"/>
</dbReference>
<feature type="compositionally biased region" description="Basic and acidic residues" evidence="1">
    <location>
        <begin position="114"/>
        <end position="124"/>
    </location>
</feature>
<feature type="region of interest" description="Disordered" evidence="1">
    <location>
        <begin position="76"/>
        <end position="147"/>
    </location>
</feature>
<dbReference type="RefSeq" id="WP_163384737.1">
    <property type="nucleotide sequence ID" value="NZ_JAUFQS010000003.1"/>
</dbReference>
<organism evidence="3 4">
    <name type="scientific">Cyclobacterium jeungdonense</name>
    <dbReference type="NCBI Taxonomy" id="708087"/>
    <lineage>
        <taxon>Bacteria</taxon>
        <taxon>Pseudomonadati</taxon>
        <taxon>Bacteroidota</taxon>
        <taxon>Cytophagia</taxon>
        <taxon>Cytophagales</taxon>
        <taxon>Cyclobacteriaceae</taxon>
        <taxon>Cyclobacterium</taxon>
    </lineage>
</organism>
<evidence type="ECO:0000256" key="1">
    <source>
        <dbReference type="SAM" id="MobiDB-lite"/>
    </source>
</evidence>
<dbReference type="EMBL" id="JAUFQS010000003">
    <property type="protein sequence ID" value="MDN3686581.1"/>
    <property type="molecule type" value="Genomic_DNA"/>
</dbReference>
<protein>
    <submittedName>
        <fullName evidence="3">Uncharacterized protein</fullName>
    </submittedName>
</protein>
<gene>
    <name evidence="3" type="ORF">QWZ15_01960</name>
</gene>
<reference evidence="4" key="1">
    <citation type="journal article" date="2019" name="Int. J. Syst. Evol. Microbiol.">
        <title>The Global Catalogue of Microorganisms (GCM) 10K type strain sequencing project: providing services to taxonomists for standard genome sequencing and annotation.</title>
        <authorList>
            <consortium name="The Broad Institute Genomics Platform"/>
            <consortium name="The Broad Institute Genome Sequencing Center for Infectious Disease"/>
            <person name="Wu L."/>
            <person name="Ma J."/>
        </authorList>
    </citation>
    <scope>NUCLEOTIDE SEQUENCE [LARGE SCALE GENOMIC DNA]</scope>
    <source>
        <strain evidence="4">CECT 7706</strain>
    </source>
</reference>
<keyword evidence="2" id="KW-0472">Membrane</keyword>
<feature type="compositionally biased region" description="Polar residues" evidence="1">
    <location>
        <begin position="126"/>
        <end position="143"/>
    </location>
</feature>
<comment type="caution">
    <text evidence="3">The sequence shown here is derived from an EMBL/GenBank/DDBJ whole genome shotgun (WGS) entry which is preliminary data.</text>
</comment>
<name>A0ABT8C498_9BACT</name>
<sequence>MGDKKKNVDTVFRNALVRHQKRPDEMVWERISDQLDKEKKPVYLLWNRWAAGILLLVGIAGVFYIMDTFKESQPQTAAIQEPLPEKPASQSDQLAQLPHPSEKPEAQPNNQKEVALEKETKGKQETIPNRQAHQQSPVVSSPAENKAREISDAVAISATREPKIIEQLQINLTTEESILPPETRTEQPAENYTVRVVSRGYALQPEKDKLVEELETKIGVFFTRVDEGFGELQDAKNTIFASLTTKKDRKNTK</sequence>
<proteinExistence type="predicted"/>
<keyword evidence="2" id="KW-1133">Transmembrane helix</keyword>
<feature type="transmembrane region" description="Helical" evidence="2">
    <location>
        <begin position="49"/>
        <end position="66"/>
    </location>
</feature>
<evidence type="ECO:0000256" key="2">
    <source>
        <dbReference type="SAM" id="Phobius"/>
    </source>
</evidence>
<keyword evidence="2" id="KW-0812">Transmembrane</keyword>
<evidence type="ECO:0000313" key="3">
    <source>
        <dbReference type="EMBL" id="MDN3686581.1"/>
    </source>
</evidence>
<evidence type="ECO:0000313" key="4">
    <source>
        <dbReference type="Proteomes" id="UP001236663"/>
    </source>
</evidence>
<accession>A0ABT8C498</accession>